<dbReference type="AlphaFoldDB" id="A0AB39T4I8"/>
<dbReference type="GO" id="GO:0005737">
    <property type="term" value="C:cytoplasm"/>
    <property type="evidence" value="ECO:0007669"/>
    <property type="project" value="TreeGrafter"/>
</dbReference>
<feature type="signal peptide" evidence="3">
    <location>
        <begin position="1"/>
        <end position="24"/>
    </location>
</feature>
<evidence type="ECO:0000256" key="3">
    <source>
        <dbReference type="SAM" id="SignalP"/>
    </source>
</evidence>
<dbReference type="PRINTS" id="PR00633">
    <property type="entry name" value="RCCNDNSATION"/>
</dbReference>
<evidence type="ECO:0000256" key="2">
    <source>
        <dbReference type="ARBA" id="ARBA00022737"/>
    </source>
</evidence>
<dbReference type="InterPro" id="IPR058923">
    <property type="entry name" value="RCC1-like_dom"/>
</dbReference>
<evidence type="ECO:0000259" key="4">
    <source>
        <dbReference type="Pfam" id="PF25390"/>
    </source>
</evidence>
<dbReference type="InterPro" id="IPR051553">
    <property type="entry name" value="Ran_GTPase-activating"/>
</dbReference>
<dbReference type="InterPro" id="IPR000408">
    <property type="entry name" value="Reg_chr_condens"/>
</dbReference>
<dbReference type="InterPro" id="IPR009091">
    <property type="entry name" value="RCC1/BLIP-II"/>
</dbReference>
<feature type="chain" id="PRO_5044187631" evidence="3">
    <location>
        <begin position="25"/>
        <end position="386"/>
    </location>
</feature>
<dbReference type="SUPFAM" id="SSF50985">
    <property type="entry name" value="RCC1/BLIP-II"/>
    <property type="match status" value="2"/>
</dbReference>
<keyword evidence="2" id="KW-0677">Repeat</keyword>
<dbReference type="Pfam" id="PF25390">
    <property type="entry name" value="WD40_RLD"/>
    <property type="match status" value="1"/>
</dbReference>
<dbReference type="PANTHER" id="PTHR45982">
    <property type="entry name" value="REGULATOR OF CHROMOSOME CONDENSATION"/>
    <property type="match status" value="1"/>
</dbReference>
<evidence type="ECO:0000256" key="1">
    <source>
        <dbReference type="ARBA" id="ARBA00022658"/>
    </source>
</evidence>
<dbReference type="PROSITE" id="PS50012">
    <property type="entry name" value="RCC1_3"/>
    <property type="match status" value="6"/>
</dbReference>
<dbReference type="GO" id="GO:0005085">
    <property type="term" value="F:guanyl-nucleotide exchange factor activity"/>
    <property type="evidence" value="ECO:0007669"/>
    <property type="project" value="TreeGrafter"/>
</dbReference>
<name>A0AB39T4I8_9ACTN</name>
<dbReference type="Gene3D" id="2.130.10.30">
    <property type="entry name" value="Regulator of chromosome condensation 1/beta-lactamase-inhibitor protein II"/>
    <property type="match status" value="2"/>
</dbReference>
<dbReference type="PROSITE" id="PS00626">
    <property type="entry name" value="RCC1_2"/>
    <property type="match status" value="2"/>
</dbReference>
<feature type="domain" description="RCC1-like" evidence="4">
    <location>
        <begin position="161"/>
        <end position="377"/>
    </location>
</feature>
<dbReference type="RefSeq" id="WP_369146896.1">
    <property type="nucleotide sequence ID" value="NZ_CP163444.1"/>
</dbReference>
<evidence type="ECO:0000313" key="5">
    <source>
        <dbReference type="EMBL" id="XDQ74364.1"/>
    </source>
</evidence>
<gene>
    <name evidence="5" type="ORF">AB5J54_29300</name>
</gene>
<dbReference type="PANTHER" id="PTHR45982:SF1">
    <property type="entry name" value="REGULATOR OF CHROMOSOME CONDENSATION"/>
    <property type="match status" value="1"/>
</dbReference>
<dbReference type="EMBL" id="CP163444">
    <property type="protein sequence ID" value="XDQ74364.1"/>
    <property type="molecule type" value="Genomic_DNA"/>
</dbReference>
<keyword evidence="1" id="KW-0344">Guanine-nucleotide releasing factor</keyword>
<protein>
    <submittedName>
        <fullName evidence="5">RCC1 domain-containing protein</fullName>
    </submittedName>
</protein>
<proteinExistence type="predicted"/>
<sequence>MTYAYARGAACLALLCLAVSPAHAEPRDPWVRAWGLNTAGQLGNGSTLDQQTPSSVPGLARSDVRELAGGGGNNANSFALALLNDGTVQSWGGNSNGQLGNGTTTSQGFPATVAGLSGVSRVAAGVHFAFAVRGGRVLAWGDNAFGQLGNGLTDSAATTRPVAVQSLDKVKEVAAGCYHAAALREDGTVWTWGRNTDGQLGIGSATDQNTPKKVPDLVDAVAIAIGCYHTVALTADGTVKAWGRGGYGQLGNDSTTSSQSPVDVQHLDSVARIYSGGYHNFAVLDDGSVRAWGWNAAGQLGDGTTVDRTTPVPAPGLSGVRALAGGWKHTLAVLDDGSVLAWGDNGSGQLGDGTTTASPTPVLALPQGSGTTRVAASTVWKASYAY</sequence>
<reference evidence="5" key="1">
    <citation type="submission" date="2024-07" db="EMBL/GenBank/DDBJ databases">
        <authorList>
            <person name="Yu S.T."/>
        </authorList>
    </citation>
    <scope>NUCLEOTIDE SEQUENCE</scope>
    <source>
        <strain evidence="5">R44</strain>
    </source>
</reference>
<organism evidence="5">
    <name type="scientific">Streptomyces sp. R44</name>
    <dbReference type="NCBI Taxonomy" id="3238633"/>
    <lineage>
        <taxon>Bacteria</taxon>
        <taxon>Bacillati</taxon>
        <taxon>Actinomycetota</taxon>
        <taxon>Actinomycetes</taxon>
        <taxon>Kitasatosporales</taxon>
        <taxon>Streptomycetaceae</taxon>
        <taxon>Streptomyces</taxon>
    </lineage>
</organism>
<accession>A0AB39T4I8</accession>
<dbReference type="Pfam" id="PF00415">
    <property type="entry name" value="RCC1"/>
    <property type="match status" value="2"/>
</dbReference>
<keyword evidence="3" id="KW-0732">Signal</keyword>